<reference evidence="2 3" key="1">
    <citation type="journal article" date="2021" name="Microbiol. Resour. Announc.">
        <title>Complete Genome Sequences of Two Rhodococcus sp. Strains with Large and Linear Chromosomes, Isolated from Apple Rhizosphere.</title>
        <authorList>
            <person name="Benning S."/>
            <person name="Brugnone N."/>
            <person name="Siani R."/>
            <person name="Kublik S."/>
            <person name="Schloter M."/>
            <person name="Rad V."/>
        </authorList>
    </citation>
    <scope>NUCLEOTIDE SEQUENCE [LARGE SCALE GENOMIC DNA]</scope>
    <source>
        <strain evidence="2 3">R79</strain>
    </source>
</reference>
<gene>
    <name evidence="2" type="ORF">JWS13_13380</name>
</gene>
<accession>A0A974ZT75</accession>
<sequence>MNKIALRTAIASAVIAPVMLVGAGTATAAPTLSTGVTGGIVVNVPSGESWNCFGLDSNFGLKAGVGPIGGFTKGSNVTVFCFGTSAPFFFTGSVRAGT</sequence>
<evidence type="ECO:0008006" key="4">
    <source>
        <dbReference type="Google" id="ProtNLM"/>
    </source>
</evidence>
<feature type="signal peptide" evidence="1">
    <location>
        <begin position="1"/>
        <end position="28"/>
    </location>
</feature>
<protein>
    <recommendedName>
        <fullName evidence="4">MspA protein</fullName>
    </recommendedName>
</protein>
<evidence type="ECO:0000313" key="3">
    <source>
        <dbReference type="Proteomes" id="UP000662986"/>
    </source>
</evidence>
<name>A0A974ZT75_9NOCA</name>
<organism evidence="2 3">
    <name type="scientific">Rhodococcus pseudokoreensis</name>
    <dbReference type="NCBI Taxonomy" id="2811421"/>
    <lineage>
        <taxon>Bacteria</taxon>
        <taxon>Bacillati</taxon>
        <taxon>Actinomycetota</taxon>
        <taxon>Actinomycetes</taxon>
        <taxon>Mycobacteriales</taxon>
        <taxon>Nocardiaceae</taxon>
        <taxon>Rhodococcus</taxon>
    </lineage>
</organism>
<evidence type="ECO:0000313" key="2">
    <source>
        <dbReference type="EMBL" id="QSE89545.1"/>
    </source>
</evidence>
<keyword evidence="3" id="KW-1185">Reference proteome</keyword>
<reference evidence="2 3" key="2">
    <citation type="journal article" date="2022" name="Arch. Microbiol.">
        <title>Rhodococcus pseudokoreensis sp. nov. isolated from the rhizosphere of young M26 apple rootstocks.</title>
        <authorList>
            <person name="Kampfer P."/>
            <person name="Glaeser S.P."/>
            <person name="Blom J."/>
            <person name="Wolf J."/>
            <person name="Benning S."/>
            <person name="Schloter M."/>
            <person name="Neumann-Schaal M."/>
        </authorList>
    </citation>
    <scope>NUCLEOTIDE SEQUENCE [LARGE SCALE GENOMIC DNA]</scope>
    <source>
        <strain evidence="2 3">R79</strain>
    </source>
</reference>
<keyword evidence="1" id="KW-0732">Signal</keyword>
<proteinExistence type="predicted"/>
<dbReference type="RefSeq" id="WP_206005930.1">
    <property type="nucleotide sequence ID" value="NZ_CP070619.1"/>
</dbReference>
<dbReference type="EMBL" id="CP070619">
    <property type="protein sequence ID" value="QSE89545.1"/>
    <property type="molecule type" value="Genomic_DNA"/>
</dbReference>
<feature type="chain" id="PRO_5046260203" description="MspA protein" evidence="1">
    <location>
        <begin position="29"/>
        <end position="98"/>
    </location>
</feature>
<dbReference type="Proteomes" id="UP000662986">
    <property type="component" value="Chromosome"/>
</dbReference>
<evidence type="ECO:0000256" key="1">
    <source>
        <dbReference type="SAM" id="SignalP"/>
    </source>
</evidence>